<dbReference type="AlphaFoldDB" id="A0A239CKU5"/>
<dbReference type="Proteomes" id="UP000198324">
    <property type="component" value="Unassembled WGS sequence"/>
</dbReference>
<proteinExistence type="predicted"/>
<reference evidence="5 6" key="1">
    <citation type="submission" date="2017-06" db="EMBL/GenBank/DDBJ databases">
        <authorList>
            <person name="Kim H.J."/>
            <person name="Triplett B.A."/>
        </authorList>
    </citation>
    <scope>NUCLEOTIDE SEQUENCE [LARGE SCALE GENOMIC DNA]</scope>
    <source>
        <strain evidence="5 6">DSM 13116</strain>
    </source>
</reference>
<dbReference type="RefSeq" id="WP_089275364.1">
    <property type="nucleotide sequence ID" value="NZ_FZOC01000008.1"/>
</dbReference>
<organism evidence="5 6">
    <name type="scientific">Humidesulfovibrio mexicanus</name>
    <dbReference type="NCBI Taxonomy" id="147047"/>
    <lineage>
        <taxon>Bacteria</taxon>
        <taxon>Pseudomonadati</taxon>
        <taxon>Thermodesulfobacteriota</taxon>
        <taxon>Desulfovibrionia</taxon>
        <taxon>Desulfovibrionales</taxon>
        <taxon>Desulfovibrionaceae</taxon>
        <taxon>Humidesulfovibrio</taxon>
    </lineage>
</organism>
<dbReference type="EMBL" id="FZOC01000008">
    <property type="protein sequence ID" value="SNS20569.1"/>
    <property type="molecule type" value="Genomic_DNA"/>
</dbReference>
<keyword evidence="3" id="KW-0804">Transcription</keyword>
<evidence type="ECO:0000256" key="1">
    <source>
        <dbReference type="ARBA" id="ARBA00023015"/>
    </source>
</evidence>
<dbReference type="SUPFAM" id="SSF51215">
    <property type="entry name" value="Regulatory protein AraC"/>
    <property type="match status" value="1"/>
</dbReference>
<dbReference type="InterPro" id="IPR003313">
    <property type="entry name" value="AraC-bd"/>
</dbReference>
<feature type="domain" description="HTH araC/xylS-type" evidence="4">
    <location>
        <begin position="192"/>
        <end position="289"/>
    </location>
</feature>
<dbReference type="InterPro" id="IPR037923">
    <property type="entry name" value="HTH-like"/>
</dbReference>
<dbReference type="InterPro" id="IPR009057">
    <property type="entry name" value="Homeodomain-like_sf"/>
</dbReference>
<name>A0A239CKU5_9BACT</name>
<dbReference type="PROSITE" id="PS01124">
    <property type="entry name" value="HTH_ARAC_FAMILY_2"/>
    <property type="match status" value="1"/>
</dbReference>
<dbReference type="SMART" id="SM00342">
    <property type="entry name" value="HTH_ARAC"/>
    <property type="match status" value="1"/>
</dbReference>
<dbReference type="PANTHER" id="PTHR46796:SF2">
    <property type="entry name" value="TRANSCRIPTIONAL REGULATORY PROTEIN"/>
    <property type="match status" value="1"/>
</dbReference>
<keyword evidence="1" id="KW-0805">Transcription regulation</keyword>
<accession>A0A239CKU5</accession>
<dbReference type="InterPro" id="IPR050204">
    <property type="entry name" value="AraC_XylS_family_regulators"/>
</dbReference>
<dbReference type="SUPFAM" id="SSF46689">
    <property type="entry name" value="Homeodomain-like"/>
    <property type="match status" value="2"/>
</dbReference>
<evidence type="ECO:0000256" key="3">
    <source>
        <dbReference type="ARBA" id="ARBA00023163"/>
    </source>
</evidence>
<dbReference type="Pfam" id="PF12833">
    <property type="entry name" value="HTH_18"/>
    <property type="match status" value="1"/>
</dbReference>
<gene>
    <name evidence="5" type="ORF">SAMN04488503_3178</name>
</gene>
<sequence>MTRRHAPRRDDVRVLRPAHEPGLELMRASFFGQRFARHSHEGFGVGVIETGALGFRYRGEELVAPAGAVNTVNPDEPHDGYGAGGCGAGGHGAPGWTYRMFYFPAAFLARMAEDVAGAPTPLPFLNSGVVRDPELAALLLRAHALHLDHAAAPGQRLGRDSALLAAFARLITRHTYAPPNLPRARPEHHAVARIKERLRERLDEDLPLAELARMACLSPWHLVRVFARHTGLTPHAWLMQQRARAARDLLLRGTPIAEAAARSGFADQSHLTRIMKRLTGLTPGQLRNSVQES</sequence>
<dbReference type="Pfam" id="PF02311">
    <property type="entry name" value="AraC_binding"/>
    <property type="match status" value="1"/>
</dbReference>
<keyword evidence="6" id="KW-1185">Reference proteome</keyword>
<evidence type="ECO:0000259" key="4">
    <source>
        <dbReference type="PROSITE" id="PS01124"/>
    </source>
</evidence>
<evidence type="ECO:0000313" key="5">
    <source>
        <dbReference type="EMBL" id="SNS20569.1"/>
    </source>
</evidence>
<keyword evidence="2 5" id="KW-0238">DNA-binding</keyword>
<dbReference type="GO" id="GO:0003700">
    <property type="term" value="F:DNA-binding transcription factor activity"/>
    <property type="evidence" value="ECO:0007669"/>
    <property type="project" value="InterPro"/>
</dbReference>
<protein>
    <submittedName>
        <fullName evidence="5">AraC-type DNA-binding protein</fullName>
    </submittedName>
</protein>
<dbReference type="PANTHER" id="PTHR46796">
    <property type="entry name" value="HTH-TYPE TRANSCRIPTIONAL ACTIVATOR RHAS-RELATED"/>
    <property type="match status" value="1"/>
</dbReference>
<dbReference type="OrthoDB" id="112032at2"/>
<dbReference type="InterPro" id="IPR018060">
    <property type="entry name" value="HTH_AraC"/>
</dbReference>
<evidence type="ECO:0000313" key="6">
    <source>
        <dbReference type="Proteomes" id="UP000198324"/>
    </source>
</evidence>
<dbReference type="GO" id="GO:0043565">
    <property type="term" value="F:sequence-specific DNA binding"/>
    <property type="evidence" value="ECO:0007669"/>
    <property type="project" value="InterPro"/>
</dbReference>
<evidence type="ECO:0000256" key="2">
    <source>
        <dbReference type="ARBA" id="ARBA00023125"/>
    </source>
</evidence>
<dbReference type="Gene3D" id="1.10.10.60">
    <property type="entry name" value="Homeodomain-like"/>
    <property type="match status" value="2"/>
</dbReference>